<reference evidence="4" key="1">
    <citation type="submission" date="2025-08" db="UniProtKB">
        <authorList>
            <consortium name="RefSeq"/>
        </authorList>
    </citation>
    <scope>IDENTIFICATION</scope>
</reference>
<dbReference type="GO" id="GO:0004386">
    <property type="term" value="F:helicase activity"/>
    <property type="evidence" value="ECO:0007669"/>
    <property type="project" value="UniProtKB-KW"/>
</dbReference>
<keyword evidence="3" id="KW-1185">Reference proteome</keyword>
<evidence type="ECO:0000313" key="3">
    <source>
        <dbReference type="Proteomes" id="UP000322000"/>
    </source>
</evidence>
<keyword evidence="4" id="KW-0347">Helicase</keyword>
<feature type="compositionally biased region" description="Basic and acidic residues" evidence="1">
    <location>
        <begin position="407"/>
        <end position="417"/>
    </location>
</feature>
<dbReference type="OrthoDB" id="7493076at2759"/>
<feature type="compositionally biased region" description="Basic and acidic residues" evidence="1">
    <location>
        <begin position="186"/>
        <end position="241"/>
    </location>
</feature>
<keyword evidence="4" id="KW-0547">Nucleotide-binding</keyword>
<accession>A0A7E5VJV8</accession>
<dbReference type="RefSeq" id="XP_026728564.1">
    <property type="nucleotide sequence ID" value="XM_026872763.1"/>
</dbReference>
<feature type="compositionally biased region" description="Basic and acidic residues" evidence="1">
    <location>
        <begin position="248"/>
        <end position="398"/>
    </location>
</feature>
<keyword evidence="2" id="KW-0732">Signal</keyword>
<protein>
    <submittedName>
        <fullName evidence="4">Probable ATP-dependent helicase PF08_0048</fullName>
    </submittedName>
</protein>
<feature type="chain" id="PRO_5028872538" evidence="2">
    <location>
        <begin position="20"/>
        <end position="702"/>
    </location>
</feature>
<organism evidence="3 4">
    <name type="scientific">Trichoplusia ni</name>
    <name type="common">Cabbage looper</name>
    <dbReference type="NCBI Taxonomy" id="7111"/>
    <lineage>
        <taxon>Eukaryota</taxon>
        <taxon>Metazoa</taxon>
        <taxon>Ecdysozoa</taxon>
        <taxon>Arthropoda</taxon>
        <taxon>Hexapoda</taxon>
        <taxon>Insecta</taxon>
        <taxon>Pterygota</taxon>
        <taxon>Neoptera</taxon>
        <taxon>Endopterygota</taxon>
        <taxon>Lepidoptera</taxon>
        <taxon>Glossata</taxon>
        <taxon>Ditrysia</taxon>
        <taxon>Noctuoidea</taxon>
        <taxon>Noctuidae</taxon>
        <taxon>Plusiinae</taxon>
        <taxon>Trichoplusia</taxon>
    </lineage>
</organism>
<evidence type="ECO:0000256" key="1">
    <source>
        <dbReference type="SAM" id="MobiDB-lite"/>
    </source>
</evidence>
<name>A0A7E5VJV8_TRINI</name>
<feature type="signal peptide" evidence="2">
    <location>
        <begin position="1"/>
        <end position="19"/>
    </location>
</feature>
<proteinExistence type="predicted"/>
<evidence type="ECO:0000313" key="4">
    <source>
        <dbReference type="RefSeq" id="XP_026728564.1"/>
    </source>
</evidence>
<dbReference type="Proteomes" id="UP000322000">
    <property type="component" value="Chromosome 5"/>
</dbReference>
<dbReference type="AlphaFoldDB" id="A0A7E5VJV8"/>
<feature type="region of interest" description="Disordered" evidence="1">
    <location>
        <begin position="175"/>
        <end position="417"/>
    </location>
</feature>
<dbReference type="KEGG" id="tnl:113494433"/>
<dbReference type="GeneID" id="113494433"/>
<keyword evidence="4" id="KW-0067">ATP-binding</keyword>
<dbReference type="InParanoid" id="A0A7E5VJV8"/>
<keyword evidence="4" id="KW-0378">Hydrolase</keyword>
<evidence type="ECO:0000256" key="2">
    <source>
        <dbReference type="SAM" id="SignalP"/>
    </source>
</evidence>
<gene>
    <name evidence="4" type="primary">LOC113494433</name>
</gene>
<sequence>MTSKVSYFVLLGIITFSSSKPAPKEDTFFVKNEHELQRLLEALANQGKYDIELSRYDDSPDSLTDDKSRFQLDEKPRKLYRSDKARSRYSRGSLEQLDGDVAANLANLLNNNILDKKSGNKRISRNDNNLLQKLFGLAGDNNYLGRGDEDNEYENDEILTFLNNLQKQLEENGDYEGFFRTKNRNNRNDNDRDNRNDDRYDRGNEARYLDDGDDRYDDRDDRNNRDRNQDYRDDRVADKYGRGGNRAKNVDDRDDRYDNKDYRGKNRDDRDDRDDDRGNRARNYDDRDDRNNRDDRDDRDNRNDGDRNNRNDDARNNINDDDRKNRNYDDRNNRDVLRNRNDDRNDRNDDDRKNRNDDDRNDRNDDDRNDRNDDDRKNRNDDDRNDRNDDDRKNRNDDDRNDDDRNDDDRKNRNDDDRKNRDILRIRSDDYKNYRDALRNRNDLDRNDRDRDTLRCRGNKCYKRSRHDYNDGELRFDSNNYVKKYKLNEDTDAVVLGLTDVDRLLTKLNAPKPQRSNKLRAQKLLENIDLDKLLDRANKDKRSNVEAVVFDLTKLEDGDVLAKQIQRLLSKNDQGLDAEYEDYGNFVEDNLKLGSFNLKKKAYKPRSDSKIVAHSEDNNNVYVPKWLLSEVLSKSKLRDASPIQLLKSVLPLTKQKKSRVMRIFDKKDLSTLPPKKIFRRNFEHDVGVPFHLEVEGLGQVKP</sequence>